<dbReference type="GO" id="GO:0016787">
    <property type="term" value="F:hydrolase activity"/>
    <property type="evidence" value="ECO:0007669"/>
    <property type="project" value="UniProtKB-KW"/>
</dbReference>
<dbReference type="InterPro" id="IPR049492">
    <property type="entry name" value="BD-FAE-like_dom"/>
</dbReference>
<evidence type="ECO:0000259" key="2">
    <source>
        <dbReference type="Pfam" id="PF20434"/>
    </source>
</evidence>
<dbReference type="PANTHER" id="PTHR48081">
    <property type="entry name" value="AB HYDROLASE SUPERFAMILY PROTEIN C4A8.06C"/>
    <property type="match status" value="1"/>
</dbReference>
<dbReference type="Pfam" id="PF20434">
    <property type="entry name" value="BD-FAE"/>
    <property type="match status" value="1"/>
</dbReference>
<dbReference type="InterPro" id="IPR029058">
    <property type="entry name" value="AB_hydrolase_fold"/>
</dbReference>
<evidence type="ECO:0000313" key="4">
    <source>
        <dbReference type="Proteomes" id="UP000732399"/>
    </source>
</evidence>
<name>A0ABX1CKQ6_9SPHN</name>
<dbReference type="Proteomes" id="UP000732399">
    <property type="component" value="Unassembled WGS sequence"/>
</dbReference>
<feature type="domain" description="BD-FAE-like" evidence="2">
    <location>
        <begin position="62"/>
        <end position="247"/>
    </location>
</feature>
<evidence type="ECO:0000313" key="3">
    <source>
        <dbReference type="EMBL" id="NJR77979.1"/>
    </source>
</evidence>
<reference evidence="3 4" key="1">
    <citation type="submission" date="2020-03" db="EMBL/GenBank/DDBJ databases">
        <authorList>
            <person name="Wang L."/>
            <person name="He N."/>
            <person name="Li Y."/>
            <person name="Fang Y."/>
            <person name="Zhang F."/>
        </authorList>
    </citation>
    <scope>NUCLEOTIDE SEQUENCE [LARGE SCALE GENOMIC DNA]</scope>
    <source>
        <strain evidence="3 4">36D10-4-7</strain>
    </source>
</reference>
<evidence type="ECO:0000256" key="1">
    <source>
        <dbReference type="ARBA" id="ARBA00022801"/>
    </source>
</evidence>
<keyword evidence="4" id="KW-1185">Reference proteome</keyword>
<comment type="caution">
    <text evidence="3">The sequence shown here is derived from an EMBL/GenBank/DDBJ whole genome shotgun (WGS) entry which is preliminary data.</text>
</comment>
<dbReference type="PANTHER" id="PTHR48081:SF33">
    <property type="entry name" value="KYNURENINE FORMAMIDASE"/>
    <property type="match status" value="1"/>
</dbReference>
<organism evidence="3 4">
    <name type="scientific">Sphingomonas corticis</name>
    <dbReference type="NCBI Taxonomy" id="2722791"/>
    <lineage>
        <taxon>Bacteria</taxon>
        <taxon>Pseudomonadati</taxon>
        <taxon>Pseudomonadota</taxon>
        <taxon>Alphaproteobacteria</taxon>
        <taxon>Sphingomonadales</taxon>
        <taxon>Sphingomonadaceae</taxon>
        <taxon>Sphingomonas</taxon>
    </lineage>
</organism>
<sequence>MRLSRRVKVAGGVVLAALVLAGSWIGYRILTHGPPALIYARVGPPAARLRYGPGTAQTIDLRVPTGAGPFPVVVLIHGGCWTTEYGSPAYMAPLADALLRHGVASANIGYRRVGEAGGGWPGTFRDVGAAVDAIRMVGPRYRLDPTRVVVAGHSAGAPLALWSATRARLPATSDVYADRPLIPRAVVAIDGPGALGRFIGQDADICGDPAIVPLMGGTPTQFPRRYADVTPQDRLPLGVPQFLIQGGMDHPDDAYVVAARASGDPVRFVRPPGRVTHFDVLMPWQQQGKPTLDALLSAAAVTVGARTPSAIPAR</sequence>
<dbReference type="Gene3D" id="3.40.50.1820">
    <property type="entry name" value="alpha/beta hydrolase"/>
    <property type="match status" value="1"/>
</dbReference>
<accession>A0ABX1CKQ6</accession>
<dbReference type="EMBL" id="JAAVJH010000003">
    <property type="protein sequence ID" value="NJR77979.1"/>
    <property type="molecule type" value="Genomic_DNA"/>
</dbReference>
<gene>
    <name evidence="3" type="ORF">HBH26_05035</name>
</gene>
<dbReference type="InterPro" id="IPR050300">
    <property type="entry name" value="GDXG_lipolytic_enzyme"/>
</dbReference>
<keyword evidence="1 3" id="KW-0378">Hydrolase</keyword>
<protein>
    <submittedName>
        <fullName evidence="3">Alpha/beta hydrolase</fullName>
    </submittedName>
</protein>
<proteinExistence type="predicted"/>
<dbReference type="SUPFAM" id="SSF53474">
    <property type="entry name" value="alpha/beta-Hydrolases"/>
    <property type="match status" value="1"/>
</dbReference>
<dbReference type="RefSeq" id="WP_168133533.1">
    <property type="nucleotide sequence ID" value="NZ_JAAVJH010000003.1"/>
</dbReference>